<evidence type="ECO:0000313" key="2">
    <source>
        <dbReference type="EMBL" id="CAF2059039.1"/>
    </source>
</evidence>
<accession>A0A816QFN7</accession>
<reference evidence="2" key="1">
    <citation type="submission" date="2021-01" db="EMBL/GenBank/DDBJ databases">
        <authorList>
            <consortium name="Genoscope - CEA"/>
            <person name="William W."/>
        </authorList>
    </citation>
    <scope>NUCLEOTIDE SEQUENCE</scope>
</reference>
<proteinExistence type="predicted"/>
<feature type="transmembrane region" description="Helical" evidence="1">
    <location>
        <begin position="58"/>
        <end position="75"/>
    </location>
</feature>
<keyword evidence="1" id="KW-1133">Transmembrane helix</keyword>
<keyword evidence="1" id="KW-0472">Membrane</keyword>
<evidence type="ECO:0000256" key="1">
    <source>
        <dbReference type="SAM" id="Phobius"/>
    </source>
</evidence>
<organism evidence="2">
    <name type="scientific">Brassica napus</name>
    <name type="common">Rape</name>
    <dbReference type="NCBI Taxonomy" id="3708"/>
    <lineage>
        <taxon>Eukaryota</taxon>
        <taxon>Viridiplantae</taxon>
        <taxon>Streptophyta</taxon>
        <taxon>Embryophyta</taxon>
        <taxon>Tracheophyta</taxon>
        <taxon>Spermatophyta</taxon>
        <taxon>Magnoliopsida</taxon>
        <taxon>eudicotyledons</taxon>
        <taxon>Gunneridae</taxon>
        <taxon>Pentapetalae</taxon>
        <taxon>rosids</taxon>
        <taxon>malvids</taxon>
        <taxon>Brassicales</taxon>
        <taxon>Brassicaceae</taxon>
        <taxon>Brassiceae</taxon>
        <taxon>Brassica</taxon>
    </lineage>
</organism>
<protein>
    <submittedName>
        <fullName evidence="2">(rape) hypothetical protein</fullName>
    </submittedName>
</protein>
<sequence>MEQALLNLLPQCFVNRGLEAGEVENFFVVLLTVFHIIVEKEKSREIRNIVGFVRLRCISFFFHFGCIYIHIFLLLK</sequence>
<keyword evidence="1" id="KW-0812">Transmembrane</keyword>
<gene>
    <name evidence="2" type="ORF">DARMORV10_C06P23870.1</name>
</gene>
<dbReference type="Proteomes" id="UP001295469">
    <property type="component" value="Chromosome C06"/>
</dbReference>
<dbReference type="AlphaFoldDB" id="A0A816QFN7"/>
<feature type="transmembrane region" description="Helical" evidence="1">
    <location>
        <begin position="20"/>
        <end position="38"/>
    </location>
</feature>
<dbReference type="EMBL" id="HG994370">
    <property type="protein sequence ID" value="CAF2059039.1"/>
    <property type="molecule type" value="Genomic_DNA"/>
</dbReference>
<name>A0A816QFN7_BRANA</name>